<dbReference type="STRING" id="294671.YLM1_0433"/>
<dbReference type="GO" id="GO:0006355">
    <property type="term" value="P:regulation of DNA-templated transcription"/>
    <property type="evidence" value="ECO:0007669"/>
    <property type="project" value="InterPro"/>
</dbReference>
<dbReference type="KEGG" id="mol:YLM1_0433"/>
<dbReference type="Proteomes" id="UP000066376">
    <property type="component" value="Chromosome"/>
</dbReference>
<dbReference type="InterPro" id="IPR004408">
    <property type="entry name" value="Biotin_CoA_COase_ligase"/>
</dbReference>
<sequence>MKKEMIKLLLSHNVISEEDAEKLDSINDENIEKSIKELGFGKTEHITKEKITKNLETEVMGKEILCFRKVFSTNSIAKFLANHSAEEGTVLISEIQTKAKGRLGKKWESPEGGVWMSLILRPKVPPAKIGLITLATGVAIAKSIKSLGVDAKIKWPNDVLIHGDKISGVLTEVNATFNDIDWVVVGVGIDSNLKLEDFSEDIRIGTTTLTEELPTKVDENELISIFLNEFEKIYNLYKDGKTETILKDWRDLSDTIGKYVNITQTGGKVTQGYVVGINNEGNLIIERQDGTLEKIISGELRTVE</sequence>
<dbReference type="InterPro" id="IPR003142">
    <property type="entry name" value="BPL_C"/>
</dbReference>
<dbReference type="EMBL" id="CP014265">
    <property type="protein sequence ID" value="AMK14990.1"/>
    <property type="molecule type" value="Genomic_DNA"/>
</dbReference>
<evidence type="ECO:0000259" key="4">
    <source>
        <dbReference type="PROSITE" id="PS51733"/>
    </source>
</evidence>
<dbReference type="PANTHER" id="PTHR12835:SF5">
    <property type="entry name" value="BIOTIN--PROTEIN LIGASE"/>
    <property type="match status" value="1"/>
</dbReference>
<dbReference type="NCBIfam" id="TIGR00121">
    <property type="entry name" value="birA_ligase"/>
    <property type="match status" value="1"/>
</dbReference>
<evidence type="ECO:0000313" key="5">
    <source>
        <dbReference type="EMBL" id="AMK14990.1"/>
    </source>
</evidence>
<dbReference type="PATRIC" id="fig|294671.3.peg.449"/>
<dbReference type="InterPro" id="IPR045864">
    <property type="entry name" value="aa-tRNA-synth_II/BPL/LPL"/>
</dbReference>
<evidence type="ECO:0000313" key="6">
    <source>
        <dbReference type="Proteomes" id="UP000066376"/>
    </source>
</evidence>
<reference evidence="6" key="2">
    <citation type="submission" date="2016-02" db="EMBL/GenBank/DDBJ databases">
        <title>The draft genome sequence of the rumen methanogen Methanobrevibacter olleyae YLM1.</title>
        <authorList>
            <consortium name="New Zealand Agricultural Greenhouse Gas Research Centre/Pastoral Greenhouse Gas Research Consortium"/>
            <person name="Kelly W.J."/>
            <person name="Li D."/>
            <person name="Lambie S.C."/>
            <person name="Attwood G.T."/>
            <person name="Altermann E."/>
            <person name="Leahy S.C."/>
        </authorList>
    </citation>
    <scope>NUCLEOTIDE SEQUENCE [LARGE SCALE GENOMIC DNA]</scope>
    <source>
        <strain evidence="6">YLM1</strain>
    </source>
</reference>
<feature type="domain" description="BPL/LPL catalytic" evidence="4">
    <location>
        <begin position="49"/>
        <end position="238"/>
    </location>
</feature>
<dbReference type="HAMAP" id="MF_00978">
    <property type="entry name" value="Bifunct_BirA"/>
    <property type="match status" value="1"/>
</dbReference>
<dbReference type="SUPFAM" id="SSF55681">
    <property type="entry name" value="Class II aaRS and biotin synthetases"/>
    <property type="match status" value="1"/>
</dbReference>
<dbReference type="AlphaFoldDB" id="A0A126QXX6"/>
<dbReference type="PANTHER" id="PTHR12835">
    <property type="entry name" value="BIOTIN PROTEIN LIGASE"/>
    <property type="match status" value="1"/>
</dbReference>
<evidence type="ECO:0000256" key="1">
    <source>
        <dbReference type="ARBA" id="ARBA00022598"/>
    </source>
</evidence>
<keyword evidence="3" id="KW-0067">ATP-binding</keyword>
<dbReference type="GeneID" id="28488732"/>
<evidence type="ECO:0000256" key="3">
    <source>
        <dbReference type="ARBA" id="ARBA00022840"/>
    </source>
</evidence>
<keyword evidence="1 5" id="KW-0436">Ligase</keyword>
<dbReference type="GO" id="GO:0005737">
    <property type="term" value="C:cytoplasm"/>
    <property type="evidence" value="ECO:0007669"/>
    <property type="project" value="TreeGrafter"/>
</dbReference>
<dbReference type="Gene3D" id="3.30.930.10">
    <property type="entry name" value="Bira Bifunctional Protein, Domain 2"/>
    <property type="match status" value="1"/>
</dbReference>
<dbReference type="GO" id="GO:0004077">
    <property type="term" value="F:biotin--[biotin carboxyl-carrier protein] ligase activity"/>
    <property type="evidence" value="ECO:0007669"/>
    <property type="project" value="InterPro"/>
</dbReference>
<protein>
    <submittedName>
        <fullName evidence="5">Biotin-acetyl-CoA-carboxylase ligase BirA</fullName>
    </submittedName>
</protein>
<gene>
    <name evidence="5" type="ORF">YLM1_0433</name>
</gene>
<dbReference type="SUPFAM" id="SSF50037">
    <property type="entry name" value="C-terminal domain of transcriptional repressors"/>
    <property type="match status" value="1"/>
</dbReference>
<dbReference type="GO" id="GO:0005524">
    <property type="term" value="F:ATP binding"/>
    <property type="evidence" value="ECO:0007669"/>
    <property type="project" value="UniProtKB-KW"/>
</dbReference>
<keyword evidence="6" id="KW-1185">Reference proteome</keyword>
<dbReference type="InterPro" id="IPR008988">
    <property type="entry name" value="Transcriptional_repressor_C"/>
</dbReference>
<dbReference type="InterPro" id="IPR004143">
    <property type="entry name" value="BPL_LPL_catalytic"/>
</dbReference>
<dbReference type="InterPro" id="IPR030855">
    <property type="entry name" value="Bifunct_BirA"/>
</dbReference>
<evidence type="ECO:0000256" key="2">
    <source>
        <dbReference type="ARBA" id="ARBA00022741"/>
    </source>
</evidence>
<keyword evidence="2" id="KW-0547">Nucleotide-binding</keyword>
<dbReference type="CDD" id="cd16442">
    <property type="entry name" value="BPL"/>
    <property type="match status" value="1"/>
</dbReference>
<dbReference type="Pfam" id="PF03099">
    <property type="entry name" value="BPL_LplA_LipB"/>
    <property type="match status" value="1"/>
</dbReference>
<dbReference type="Pfam" id="PF02237">
    <property type="entry name" value="BPL_C"/>
    <property type="match status" value="1"/>
</dbReference>
<reference evidence="5 6" key="1">
    <citation type="journal article" date="2016" name="Genome Announc.">
        <title>Draft Genome Sequence of the Rumen Methanogen Methanobrevibacter olleyae YLM1.</title>
        <authorList>
            <person name="Kelly W.J."/>
            <person name="Li D."/>
            <person name="Lambie S.C."/>
            <person name="Cox F."/>
            <person name="Attwood G.T."/>
            <person name="Altermann E."/>
            <person name="Leahy S.C."/>
        </authorList>
    </citation>
    <scope>NUCLEOTIDE SEQUENCE [LARGE SCALE GENOMIC DNA]</scope>
    <source>
        <strain evidence="5 6">YLM1</strain>
    </source>
</reference>
<organism evidence="5 6">
    <name type="scientific">Methanobrevibacter olleyae</name>
    <dbReference type="NCBI Taxonomy" id="294671"/>
    <lineage>
        <taxon>Archaea</taxon>
        <taxon>Methanobacteriati</taxon>
        <taxon>Methanobacteriota</taxon>
        <taxon>Methanomada group</taxon>
        <taxon>Methanobacteria</taxon>
        <taxon>Methanobacteriales</taxon>
        <taxon>Methanobacteriaceae</taxon>
        <taxon>Methanobrevibacter</taxon>
    </lineage>
</organism>
<dbReference type="Gene3D" id="2.30.30.100">
    <property type="match status" value="1"/>
</dbReference>
<dbReference type="PROSITE" id="PS51733">
    <property type="entry name" value="BPL_LPL_CATALYTIC"/>
    <property type="match status" value="1"/>
</dbReference>
<dbReference type="RefSeq" id="WP_067145861.1">
    <property type="nucleotide sequence ID" value="NZ_CP014265.1"/>
</dbReference>
<name>A0A126QXX6_METOL</name>
<accession>A0A126QXX6</accession>
<proteinExistence type="inferred from homology"/>